<reference evidence="8 9" key="1">
    <citation type="journal article" date="2015" name="Nature">
        <title>rRNA introns, odd ribosomes, and small enigmatic genomes across a large radiation of phyla.</title>
        <authorList>
            <person name="Brown C.T."/>
            <person name="Hug L.A."/>
            <person name="Thomas B.C."/>
            <person name="Sharon I."/>
            <person name="Castelle C.J."/>
            <person name="Singh A."/>
            <person name="Wilkins M.J."/>
            <person name="Williams K.H."/>
            <person name="Banfield J.F."/>
        </authorList>
    </citation>
    <scope>NUCLEOTIDE SEQUENCE [LARGE SCALE GENOMIC DNA]</scope>
</reference>
<proteinExistence type="inferred from homology"/>
<evidence type="ECO:0000256" key="3">
    <source>
        <dbReference type="ARBA" id="ARBA00013208"/>
    </source>
</evidence>
<dbReference type="SUPFAM" id="SSF51306">
    <property type="entry name" value="LexA/Signal peptidase"/>
    <property type="match status" value="1"/>
</dbReference>
<evidence type="ECO:0000256" key="2">
    <source>
        <dbReference type="ARBA" id="ARBA00009370"/>
    </source>
</evidence>
<dbReference type="InterPro" id="IPR000223">
    <property type="entry name" value="Pept_S26A_signal_pept_1"/>
</dbReference>
<comment type="caution">
    <text evidence="8">The sequence shown here is derived from an EMBL/GenBank/DDBJ whole genome shotgun (WGS) entry which is preliminary data.</text>
</comment>
<evidence type="ECO:0000313" key="9">
    <source>
        <dbReference type="Proteomes" id="UP000033862"/>
    </source>
</evidence>
<keyword evidence="6" id="KW-1133">Transmembrane helix</keyword>
<evidence type="ECO:0000256" key="4">
    <source>
        <dbReference type="ARBA" id="ARBA00022801"/>
    </source>
</evidence>
<keyword evidence="6" id="KW-0472">Membrane</keyword>
<dbReference type="Gene3D" id="2.10.109.10">
    <property type="entry name" value="Umud Fragment, subunit A"/>
    <property type="match status" value="1"/>
</dbReference>
<keyword evidence="4 6" id="KW-0378">Hydrolase</keyword>
<dbReference type="EC" id="3.4.21.89" evidence="3 6"/>
<dbReference type="Proteomes" id="UP000033862">
    <property type="component" value="Unassembled WGS sequence"/>
</dbReference>
<keyword evidence="6" id="KW-0645">Protease</keyword>
<feature type="transmembrane region" description="Helical" evidence="6">
    <location>
        <begin position="6"/>
        <end position="22"/>
    </location>
</feature>
<protein>
    <recommendedName>
        <fullName evidence="3 6">Signal peptidase I</fullName>
        <ecNumber evidence="3 6">3.4.21.89</ecNumber>
    </recommendedName>
</protein>
<organism evidence="8 9">
    <name type="scientific">Berkelbacteria bacterium GW2011_GWA1_39_10</name>
    <dbReference type="NCBI Taxonomy" id="1618332"/>
    <lineage>
        <taxon>Bacteria</taxon>
        <taxon>Candidatus Berkelbacteria</taxon>
    </lineage>
</organism>
<feature type="transmembrane region" description="Helical" evidence="6">
    <location>
        <begin position="29"/>
        <end position="51"/>
    </location>
</feature>
<feature type="transmembrane region" description="Helical" evidence="6">
    <location>
        <begin position="71"/>
        <end position="92"/>
    </location>
</feature>
<dbReference type="Pfam" id="PF10502">
    <property type="entry name" value="Peptidase_S26"/>
    <property type="match status" value="1"/>
</dbReference>
<evidence type="ECO:0000256" key="6">
    <source>
        <dbReference type="RuleBase" id="RU362042"/>
    </source>
</evidence>
<dbReference type="PROSITE" id="PS00761">
    <property type="entry name" value="SPASE_I_3"/>
    <property type="match status" value="1"/>
</dbReference>
<dbReference type="PANTHER" id="PTHR43390">
    <property type="entry name" value="SIGNAL PEPTIDASE I"/>
    <property type="match status" value="1"/>
</dbReference>
<dbReference type="InterPro" id="IPR036286">
    <property type="entry name" value="LexA/Signal_pep-like_sf"/>
</dbReference>
<sequence>MKYLIIAIINFIYGLILLLNITQDTIGAVLIFFIGATLLIIGLVGLGFWFWNFIVSIKEKPTTSNIALQSWWQIAKGIDVLLILGILFRSFILQPFMVEGNSMETNFHDKEYLLVNQISYRFSPPKRGDVIIFKYPKNPKEDYIKRIIGLPNEKVLISQGRVYINGQLLNEKYLLIREKVSVNNESNELEKQLSANEYFVMGDNRPHSSDSREWGPVPKENIIGKAWFVVFPFNYAEFVPKYENSQLFSYIRVKQSLV</sequence>
<feature type="active site" evidence="5">
    <location>
        <position position="145"/>
    </location>
</feature>
<gene>
    <name evidence="8" type="ORF">UT15_C0012G0003</name>
</gene>
<dbReference type="InterPro" id="IPR019758">
    <property type="entry name" value="Pept_S26A_signal_pept_1_CS"/>
</dbReference>
<evidence type="ECO:0000259" key="7">
    <source>
        <dbReference type="Pfam" id="PF10502"/>
    </source>
</evidence>
<dbReference type="CDD" id="cd06530">
    <property type="entry name" value="S26_SPase_I"/>
    <property type="match status" value="1"/>
</dbReference>
<dbReference type="PRINTS" id="PR00727">
    <property type="entry name" value="LEADERPTASE"/>
</dbReference>
<dbReference type="STRING" id="1618332.UT15_C0012G0003"/>
<accession>A0A0G0LHA3</accession>
<comment type="caution">
    <text evidence="6">Lacks conserved residue(s) required for the propagation of feature annotation.</text>
</comment>
<dbReference type="GO" id="GO:0004252">
    <property type="term" value="F:serine-type endopeptidase activity"/>
    <property type="evidence" value="ECO:0007669"/>
    <property type="project" value="InterPro"/>
</dbReference>
<evidence type="ECO:0000256" key="5">
    <source>
        <dbReference type="PIRSR" id="PIRSR600223-1"/>
    </source>
</evidence>
<feature type="domain" description="Peptidase S26" evidence="7">
    <location>
        <begin position="73"/>
        <end position="230"/>
    </location>
</feature>
<dbReference type="NCBIfam" id="TIGR02227">
    <property type="entry name" value="sigpep_I_bact"/>
    <property type="match status" value="1"/>
</dbReference>
<comment type="subcellular location">
    <subcellularLocation>
        <location evidence="6">Membrane</location>
        <topology evidence="6">Single-pass type II membrane protein</topology>
    </subcellularLocation>
</comment>
<dbReference type="EMBL" id="LBVS01000012">
    <property type="protein sequence ID" value="KKQ90447.1"/>
    <property type="molecule type" value="Genomic_DNA"/>
</dbReference>
<evidence type="ECO:0000256" key="1">
    <source>
        <dbReference type="ARBA" id="ARBA00000677"/>
    </source>
</evidence>
<dbReference type="PANTHER" id="PTHR43390:SF1">
    <property type="entry name" value="CHLOROPLAST PROCESSING PEPTIDASE"/>
    <property type="match status" value="1"/>
</dbReference>
<comment type="catalytic activity">
    <reaction evidence="1 6">
        <text>Cleavage of hydrophobic, N-terminal signal or leader sequences from secreted and periplasmic proteins.</text>
        <dbReference type="EC" id="3.4.21.89"/>
    </reaction>
</comment>
<name>A0A0G0LHA3_9BACT</name>
<dbReference type="GO" id="GO:0009003">
    <property type="term" value="F:signal peptidase activity"/>
    <property type="evidence" value="ECO:0007669"/>
    <property type="project" value="UniProtKB-EC"/>
</dbReference>
<dbReference type="InterPro" id="IPR019533">
    <property type="entry name" value="Peptidase_S26"/>
</dbReference>
<dbReference type="AlphaFoldDB" id="A0A0G0LHA3"/>
<keyword evidence="6" id="KW-0812">Transmembrane</keyword>
<feature type="active site" evidence="5">
    <location>
        <position position="102"/>
    </location>
</feature>
<dbReference type="GO" id="GO:0016020">
    <property type="term" value="C:membrane"/>
    <property type="evidence" value="ECO:0007669"/>
    <property type="project" value="UniProtKB-SubCell"/>
</dbReference>
<comment type="similarity">
    <text evidence="2 6">Belongs to the peptidase S26 family.</text>
</comment>
<dbReference type="GO" id="GO:0006465">
    <property type="term" value="P:signal peptide processing"/>
    <property type="evidence" value="ECO:0007669"/>
    <property type="project" value="InterPro"/>
</dbReference>
<evidence type="ECO:0000313" key="8">
    <source>
        <dbReference type="EMBL" id="KKQ90447.1"/>
    </source>
</evidence>
<dbReference type="PATRIC" id="fig|1618332.3.peg.337"/>